<dbReference type="EMBL" id="CP014504">
    <property type="protein sequence ID" value="AMP98714.1"/>
    <property type="molecule type" value="Genomic_DNA"/>
</dbReference>
<evidence type="ECO:0000313" key="1">
    <source>
        <dbReference type="EMBL" id="AMP98714.1"/>
    </source>
</evidence>
<protein>
    <submittedName>
        <fullName evidence="1">Peptidoglycan-binding protein</fullName>
    </submittedName>
</protein>
<dbReference type="KEGG" id="pcm:AY601_1805"/>
<name>A0A127VBN0_9SPHI</name>
<proteinExistence type="predicted"/>
<reference evidence="1 2" key="1">
    <citation type="submission" date="2016-03" db="EMBL/GenBank/DDBJ databases">
        <title>Complete genome sequence of Pedobacter cryoconitis PAMC 27485.</title>
        <authorList>
            <person name="Lee J."/>
            <person name="Kim O.-S."/>
        </authorList>
    </citation>
    <scope>NUCLEOTIDE SEQUENCE [LARGE SCALE GENOMIC DNA]</scope>
    <source>
        <strain evidence="1 2">PAMC 27485</strain>
    </source>
</reference>
<dbReference type="RefSeq" id="WP_198163653.1">
    <property type="nucleotide sequence ID" value="NZ_CP014504.1"/>
</dbReference>
<keyword evidence="2" id="KW-1185">Reference proteome</keyword>
<dbReference type="Proteomes" id="UP000071561">
    <property type="component" value="Chromosome"/>
</dbReference>
<organism evidence="1 2">
    <name type="scientific">Pedobacter cryoconitis</name>
    <dbReference type="NCBI Taxonomy" id="188932"/>
    <lineage>
        <taxon>Bacteria</taxon>
        <taxon>Pseudomonadati</taxon>
        <taxon>Bacteroidota</taxon>
        <taxon>Sphingobacteriia</taxon>
        <taxon>Sphingobacteriales</taxon>
        <taxon>Sphingobacteriaceae</taxon>
        <taxon>Pedobacter</taxon>
    </lineage>
</organism>
<dbReference type="AlphaFoldDB" id="A0A127VBN0"/>
<gene>
    <name evidence="1" type="ORF">AY601_1805</name>
</gene>
<evidence type="ECO:0000313" key="2">
    <source>
        <dbReference type="Proteomes" id="UP000071561"/>
    </source>
</evidence>
<dbReference type="PATRIC" id="fig|188932.3.peg.1882"/>
<accession>A0A127VBN0</accession>
<sequence>MATIRLLLGILCFVIISGFGLLDRNLLNNKCSFNVLECQKRELLVRIAEKEIGVREITGNNDGFRVETYLTSVSLKKGQPWCAGFVSWVFAQAGYDKPRSGWTPDLFPSSRLARSALPGNLLGIYFVKLKRIAHVWLIVNQKGDWVNSVEGNTNILGSREGDGVYRKKRHIKTIYRIADWVKVD</sequence>